<organism evidence="7 9">
    <name type="scientific">Drosophila albomicans</name>
    <name type="common">Fruit fly</name>
    <dbReference type="NCBI Taxonomy" id="7291"/>
    <lineage>
        <taxon>Eukaryota</taxon>
        <taxon>Metazoa</taxon>
        <taxon>Ecdysozoa</taxon>
        <taxon>Arthropoda</taxon>
        <taxon>Hexapoda</taxon>
        <taxon>Insecta</taxon>
        <taxon>Pterygota</taxon>
        <taxon>Neoptera</taxon>
        <taxon>Endopterygota</taxon>
        <taxon>Diptera</taxon>
        <taxon>Brachycera</taxon>
        <taxon>Muscomorpha</taxon>
        <taxon>Ephydroidea</taxon>
        <taxon>Drosophilidae</taxon>
        <taxon>Drosophila</taxon>
    </lineage>
</organism>
<protein>
    <submittedName>
        <fullName evidence="8 9">Uncharacterized protein LOC117573253</fullName>
    </submittedName>
</protein>
<evidence type="ECO:0000256" key="2">
    <source>
        <dbReference type="ARBA" id="ARBA00023125"/>
    </source>
</evidence>
<dbReference type="GO" id="GO:0030154">
    <property type="term" value="P:cell differentiation"/>
    <property type="evidence" value="ECO:0007669"/>
    <property type="project" value="TreeGrafter"/>
</dbReference>
<evidence type="ECO:0000313" key="7">
    <source>
        <dbReference type="Proteomes" id="UP000515160"/>
    </source>
</evidence>
<dbReference type="GO" id="GO:0000978">
    <property type="term" value="F:RNA polymerase II cis-regulatory region sequence-specific DNA binding"/>
    <property type="evidence" value="ECO:0007669"/>
    <property type="project" value="TreeGrafter"/>
</dbReference>
<dbReference type="PROSITE" id="PS00657">
    <property type="entry name" value="FORK_HEAD_1"/>
    <property type="match status" value="1"/>
</dbReference>
<dbReference type="RefSeq" id="XP_034112225.1">
    <property type="nucleotide sequence ID" value="XM_034256334.2"/>
</dbReference>
<name>A0A6P8XLJ2_DROAB</name>
<dbReference type="RefSeq" id="XP_034112224.1">
    <property type="nucleotide sequence ID" value="XM_034256333.2"/>
</dbReference>
<evidence type="ECO:0000256" key="1">
    <source>
        <dbReference type="ARBA" id="ARBA00022473"/>
    </source>
</evidence>
<dbReference type="SUPFAM" id="SSF46785">
    <property type="entry name" value="Winged helix' DNA-binding domain"/>
    <property type="match status" value="1"/>
</dbReference>
<sequence>MANTGLAVSSQASSPGQQHSKLHLLSDVNSSGVSGCDSNSTSSALTLAPRQLHSHSTALEQYRLQLYNYALNLERLRCPQYGSGTTTGSGASLGANSTTTMPPWLHTYTPALHCGQRLATLSTISLFPQSQRIFQPEEPKPQHSYIGLIAMAILSSTDIKLVLSDIYQYILDNYPYFRTRGPGWRNSIRHNLSLNDCFIKSGRSANGKGHYWAIHPANMDDFRKGDFRRRKAQRKVRKHMGLSVDDTSTDSPSPPPLDLTAPPPLGTAQASLQLAALNYPYNQHYIGQFFGRNSHPQYTTTTTALQRQQIHIQQHPDSNIFPTLDPISYQQQKQQQQHQHIAYINSTTTTTIANLYSQTQRKRQFDVASLLAPDVQIVDIVKDERERASTTQTQHTVITKLQVQNQQTIHHHHQELVMEQPLNSIGKPNLSLDADIDADIDVDGDGECDGNRDKDRGEVQNALMHPNGHHLSSHEAIEMLSVPDDNNSDISDARRSSPFDADDLEPEPHNFATSISPTLGGGRSSIASSSQNDSNSLEECITVSTAGSASVPTSISHHLSTPLGMPSCHQVVDPHILSRYYGTYMAAAAHRASIEASRAQSKSLATLPPPTELLPNKL</sequence>
<keyword evidence="7" id="KW-1185">Reference proteome</keyword>
<evidence type="ECO:0000256" key="4">
    <source>
        <dbReference type="PROSITE-ProRule" id="PRU00089"/>
    </source>
</evidence>
<dbReference type="InterPro" id="IPR030456">
    <property type="entry name" value="TF_fork_head_CS_2"/>
</dbReference>
<dbReference type="InterPro" id="IPR036388">
    <property type="entry name" value="WH-like_DNA-bd_sf"/>
</dbReference>
<dbReference type="PANTHER" id="PTHR11829:SF343">
    <property type="entry name" value="FORK-HEAD DOMAIN-CONTAINING PROTEIN"/>
    <property type="match status" value="1"/>
</dbReference>
<dbReference type="InterPro" id="IPR001766">
    <property type="entry name" value="Fork_head_dom"/>
</dbReference>
<feature type="compositionally biased region" description="Pro residues" evidence="5">
    <location>
        <begin position="252"/>
        <end position="265"/>
    </location>
</feature>
<dbReference type="Gene3D" id="1.10.10.10">
    <property type="entry name" value="Winged helix-like DNA-binding domain superfamily/Winged helix DNA-binding domain"/>
    <property type="match status" value="1"/>
</dbReference>
<accession>A0A6P8XLJ2</accession>
<dbReference type="AlphaFoldDB" id="A0A6P8XLJ2"/>
<dbReference type="FunFam" id="1.10.10.10:FF:000352">
    <property type="entry name" value="Forkhead box Q2"/>
    <property type="match status" value="1"/>
</dbReference>
<feature type="domain" description="Fork-head" evidence="6">
    <location>
        <begin position="140"/>
        <end position="232"/>
    </location>
</feature>
<dbReference type="InterPro" id="IPR036390">
    <property type="entry name" value="WH_DNA-bd_sf"/>
</dbReference>
<feature type="compositionally biased region" description="Basic residues" evidence="5">
    <location>
        <begin position="230"/>
        <end position="240"/>
    </location>
</feature>
<feature type="region of interest" description="Disordered" evidence="5">
    <location>
        <begin position="1"/>
        <end position="20"/>
    </location>
</feature>
<dbReference type="GO" id="GO:0000981">
    <property type="term" value="F:DNA-binding transcription factor activity, RNA polymerase II-specific"/>
    <property type="evidence" value="ECO:0007669"/>
    <property type="project" value="TreeGrafter"/>
</dbReference>
<evidence type="ECO:0000313" key="9">
    <source>
        <dbReference type="RefSeq" id="XP_034112225.1"/>
    </source>
</evidence>
<reference evidence="8 9" key="1">
    <citation type="submission" date="2025-04" db="UniProtKB">
        <authorList>
            <consortium name="RefSeq"/>
        </authorList>
    </citation>
    <scope>IDENTIFICATION</scope>
    <source>
        <strain evidence="8 9">15112-1751.03</strain>
        <tissue evidence="8 9">Whole Adult</tissue>
    </source>
</reference>
<keyword evidence="1" id="KW-0217">Developmental protein</keyword>
<feature type="compositionally biased region" description="Polar residues" evidence="5">
    <location>
        <begin position="1"/>
        <end position="19"/>
    </location>
</feature>
<dbReference type="PROSITE" id="PS00658">
    <property type="entry name" value="FORK_HEAD_2"/>
    <property type="match status" value="1"/>
</dbReference>
<dbReference type="PANTHER" id="PTHR11829">
    <property type="entry name" value="FORKHEAD BOX PROTEIN"/>
    <property type="match status" value="1"/>
</dbReference>
<dbReference type="PRINTS" id="PR00053">
    <property type="entry name" value="FORKHEAD"/>
</dbReference>
<dbReference type="CDD" id="cd20035">
    <property type="entry name" value="FH_FOXQ2-like"/>
    <property type="match status" value="1"/>
</dbReference>
<dbReference type="InterPro" id="IPR018122">
    <property type="entry name" value="TF_fork_head_CS_1"/>
</dbReference>
<dbReference type="RefSeq" id="XP_051862270.1">
    <property type="nucleotide sequence ID" value="XM_052006310.1"/>
</dbReference>
<keyword evidence="2 4" id="KW-0238">DNA-binding</keyword>
<dbReference type="GeneID" id="117573253"/>
<dbReference type="OrthoDB" id="5954824at2759"/>
<evidence type="ECO:0000256" key="3">
    <source>
        <dbReference type="ARBA" id="ARBA00023242"/>
    </source>
</evidence>
<feature type="compositionally biased region" description="Low complexity" evidence="5">
    <location>
        <begin position="524"/>
        <end position="533"/>
    </location>
</feature>
<dbReference type="GO" id="GO:0005634">
    <property type="term" value="C:nucleus"/>
    <property type="evidence" value="ECO:0007669"/>
    <property type="project" value="UniProtKB-SubCell"/>
</dbReference>
<gene>
    <name evidence="8 9 10" type="primary">LOC117573253</name>
</gene>
<proteinExistence type="predicted"/>
<dbReference type="InterPro" id="IPR047519">
    <property type="entry name" value="FH_FOXQ2-like"/>
</dbReference>
<evidence type="ECO:0000313" key="10">
    <source>
        <dbReference type="RefSeq" id="XP_051862270.1"/>
    </source>
</evidence>
<comment type="subcellular location">
    <subcellularLocation>
        <location evidence="4">Nucleus</location>
    </subcellularLocation>
</comment>
<feature type="region of interest" description="Disordered" evidence="5">
    <location>
        <begin position="482"/>
        <end position="533"/>
    </location>
</feature>
<evidence type="ECO:0000313" key="8">
    <source>
        <dbReference type="RefSeq" id="XP_034112224.1"/>
    </source>
</evidence>
<feature type="region of interest" description="Disordered" evidence="5">
    <location>
        <begin position="230"/>
        <end position="265"/>
    </location>
</feature>
<feature type="compositionally biased region" description="Low complexity" evidence="5">
    <location>
        <begin position="242"/>
        <end position="251"/>
    </location>
</feature>
<dbReference type="Proteomes" id="UP000515160">
    <property type="component" value="Chromosome 4"/>
</dbReference>
<keyword evidence="3 4" id="KW-0539">Nucleus</keyword>
<dbReference type="CTD" id="43843"/>
<evidence type="ECO:0000259" key="6">
    <source>
        <dbReference type="PROSITE" id="PS50039"/>
    </source>
</evidence>
<dbReference type="InterPro" id="IPR050211">
    <property type="entry name" value="FOX_domain-containing"/>
</dbReference>
<dbReference type="PROSITE" id="PS50039">
    <property type="entry name" value="FORK_HEAD_3"/>
    <property type="match status" value="1"/>
</dbReference>
<feature type="DNA-binding region" description="Fork-head" evidence="4">
    <location>
        <begin position="140"/>
        <end position="232"/>
    </location>
</feature>
<dbReference type="SMART" id="SM00339">
    <property type="entry name" value="FH"/>
    <property type="match status" value="1"/>
</dbReference>
<dbReference type="Pfam" id="PF00250">
    <property type="entry name" value="Forkhead"/>
    <property type="match status" value="1"/>
</dbReference>
<evidence type="ECO:0000256" key="5">
    <source>
        <dbReference type="SAM" id="MobiDB-lite"/>
    </source>
</evidence>
<dbReference type="GO" id="GO:0009653">
    <property type="term" value="P:anatomical structure morphogenesis"/>
    <property type="evidence" value="ECO:0007669"/>
    <property type="project" value="TreeGrafter"/>
</dbReference>